<dbReference type="CDD" id="cd00093">
    <property type="entry name" value="HTH_XRE"/>
    <property type="match status" value="1"/>
</dbReference>
<name>A0ABY8E787_9FIRM</name>
<evidence type="ECO:0000256" key="1">
    <source>
        <dbReference type="ARBA" id="ARBA00023125"/>
    </source>
</evidence>
<dbReference type="InterPro" id="IPR001387">
    <property type="entry name" value="Cro/C1-type_HTH"/>
</dbReference>
<sequence>MDFGDRLKNLRENNNLSREDLSKSLNISYSAVAKYETNVRFPDKDTLNKIADYFDCSLDYLLGRTNNPKGSIKPEGNLHKDNTEYKAYDEIFQRLRERLEEEGIVEKDQPVSKEIIEMLLKFGSGAAIEILKARNKEDM</sequence>
<evidence type="ECO:0000259" key="2">
    <source>
        <dbReference type="PROSITE" id="PS50943"/>
    </source>
</evidence>
<dbReference type="Proteomes" id="UP001222800">
    <property type="component" value="Chromosome"/>
</dbReference>
<evidence type="ECO:0000313" key="4">
    <source>
        <dbReference type="Proteomes" id="UP001222800"/>
    </source>
</evidence>
<keyword evidence="1" id="KW-0238">DNA-binding</keyword>
<protein>
    <submittedName>
        <fullName evidence="3">Helix-turn-helix transcriptional regulator</fullName>
    </submittedName>
</protein>
<dbReference type="RefSeq" id="WP_277730661.1">
    <property type="nucleotide sequence ID" value="NZ_CP120733.1"/>
</dbReference>
<accession>A0ABY8E787</accession>
<dbReference type="PANTHER" id="PTHR46558:SF14">
    <property type="entry name" value="HTH-TYPE TRANSCRIPTIONAL REGULATOR ANSR"/>
    <property type="match status" value="1"/>
</dbReference>
<dbReference type="Gene3D" id="1.10.260.40">
    <property type="entry name" value="lambda repressor-like DNA-binding domains"/>
    <property type="match status" value="1"/>
</dbReference>
<keyword evidence="4" id="KW-1185">Reference proteome</keyword>
<gene>
    <name evidence="3" type="ORF">P4S50_10105</name>
</gene>
<dbReference type="InterPro" id="IPR010982">
    <property type="entry name" value="Lambda_DNA-bd_dom_sf"/>
</dbReference>
<dbReference type="PANTHER" id="PTHR46558">
    <property type="entry name" value="TRACRIPTIONAL REGULATORY PROTEIN-RELATED-RELATED"/>
    <property type="match status" value="1"/>
</dbReference>
<feature type="domain" description="HTH cro/C1-type" evidence="2">
    <location>
        <begin position="7"/>
        <end position="61"/>
    </location>
</feature>
<evidence type="ECO:0000313" key="3">
    <source>
        <dbReference type="EMBL" id="WFD08750.1"/>
    </source>
</evidence>
<reference evidence="3 4" key="1">
    <citation type="submission" date="2023-03" db="EMBL/GenBank/DDBJ databases">
        <title>Complete genome sequence of Tepidibacter sp. SWIR-1, isolated from a deep-sea hydrothermal vent.</title>
        <authorList>
            <person name="Li X."/>
        </authorList>
    </citation>
    <scope>NUCLEOTIDE SEQUENCE [LARGE SCALE GENOMIC DNA]</scope>
    <source>
        <strain evidence="3 4">SWIR-1</strain>
    </source>
</reference>
<dbReference type="EMBL" id="CP120733">
    <property type="protein sequence ID" value="WFD08750.1"/>
    <property type="molecule type" value="Genomic_DNA"/>
</dbReference>
<dbReference type="SUPFAM" id="SSF47413">
    <property type="entry name" value="lambda repressor-like DNA-binding domains"/>
    <property type="match status" value="1"/>
</dbReference>
<proteinExistence type="predicted"/>
<dbReference type="Pfam" id="PF01381">
    <property type="entry name" value="HTH_3"/>
    <property type="match status" value="1"/>
</dbReference>
<dbReference type="PROSITE" id="PS50943">
    <property type="entry name" value="HTH_CROC1"/>
    <property type="match status" value="1"/>
</dbReference>
<dbReference type="SMART" id="SM00530">
    <property type="entry name" value="HTH_XRE"/>
    <property type="match status" value="1"/>
</dbReference>
<organism evidence="3 4">
    <name type="scientific">Tepidibacter hydrothermalis</name>
    <dbReference type="NCBI Taxonomy" id="3036126"/>
    <lineage>
        <taxon>Bacteria</taxon>
        <taxon>Bacillati</taxon>
        <taxon>Bacillota</taxon>
        <taxon>Clostridia</taxon>
        <taxon>Peptostreptococcales</taxon>
        <taxon>Peptostreptococcaceae</taxon>
        <taxon>Tepidibacter</taxon>
    </lineage>
</organism>